<feature type="region of interest" description="Disordered" evidence="2">
    <location>
        <begin position="170"/>
        <end position="239"/>
    </location>
</feature>
<dbReference type="InterPro" id="IPR000504">
    <property type="entry name" value="RRM_dom"/>
</dbReference>
<dbReference type="Gene3D" id="3.30.70.330">
    <property type="match status" value="2"/>
</dbReference>
<evidence type="ECO:0000259" key="3">
    <source>
        <dbReference type="PROSITE" id="PS50102"/>
    </source>
</evidence>
<dbReference type="STRING" id="695850.A0A067C2A9"/>
<reference evidence="4 5" key="1">
    <citation type="journal article" date="2013" name="PLoS Genet.">
        <title>Distinctive expansion of potential virulence genes in the genome of the oomycete fish pathogen Saprolegnia parasitica.</title>
        <authorList>
            <person name="Jiang R.H."/>
            <person name="de Bruijn I."/>
            <person name="Haas B.J."/>
            <person name="Belmonte R."/>
            <person name="Lobach L."/>
            <person name="Christie J."/>
            <person name="van den Ackerveken G."/>
            <person name="Bottin A."/>
            <person name="Bulone V."/>
            <person name="Diaz-Moreno S.M."/>
            <person name="Dumas B."/>
            <person name="Fan L."/>
            <person name="Gaulin E."/>
            <person name="Govers F."/>
            <person name="Grenville-Briggs L.J."/>
            <person name="Horner N.R."/>
            <person name="Levin J.Z."/>
            <person name="Mammella M."/>
            <person name="Meijer H.J."/>
            <person name="Morris P."/>
            <person name="Nusbaum C."/>
            <person name="Oome S."/>
            <person name="Phillips A.J."/>
            <person name="van Rooyen D."/>
            <person name="Rzeszutek E."/>
            <person name="Saraiva M."/>
            <person name="Secombes C.J."/>
            <person name="Seidl M.F."/>
            <person name="Snel B."/>
            <person name="Stassen J.H."/>
            <person name="Sykes S."/>
            <person name="Tripathy S."/>
            <person name="van den Berg H."/>
            <person name="Vega-Arreguin J.C."/>
            <person name="Wawra S."/>
            <person name="Young S.K."/>
            <person name="Zeng Q."/>
            <person name="Dieguez-Uribeondo J."/>
            <person name="Russ C."/>
            <person name="Tyler B.M."/>
            <person name="van West P."/>
        </authorList>
    </citation>
    <scope>NUCLEOTIDE SEQUENCE [LARGE SCALE GENOMIC DNA]</scope>
    <source>
        <strain evidence="4 5">CBS 223.65</strain>
    </source>
</reference>
<dbReference type="SMART" id="SM00360">
    <property type="entry name" value="RRM"/>
    <property type="match status" value="2"/>
</dbReference>
<evidence type="ECO:0000256" key="2">
    <source>
        <dbReference type="SAM" id="MobiDB-lite"/>
    </source>
</evidence>
<dbReference type="InterPro" id="IPR012677">
    <property type="entry name" value="Nucleotide-bd_a/b_plait_sf"/>
</dbReference>
<dbReference type="KEGG" id="spar:SPRG_11185"/>
<organism evidence="4 5">
    <name type="scientific">Saprolegnia parasitica (strain CBS 223.65)</name>
    <dbReference type="NCBI Taxonomy" id="695850"/>
    <lineage>
        <taxon>Eukaryota</taxon>
        <taxon>Sar</taxon>
        <taxon>Stramenopiles</taxon>
        <taxon>Oomycota</taxon>
        <taxon>Saprolegniomycetes</taxon>
        <taxon>Saprolegniales</taxon>
        <taxon>Saprolegniaceae</taxon>
        <taxon>Saprolegnia</taxon>
    </lineage>
</organism>
<keyword evidence="5" id="KW-1185">Reference proteome</keyword>
<name>A0A067C2A9_SAPPC</name>
<evidence type="ECO:0000256" key="1">
    <source>
        <dbReference type="PROSITE-ProRule" id="PRU00176"/>
    </source>
</evidence>
<protein>
    <recommendedName>
        <fullName evidence="3">RRM domain-containing protein</fullName>
    </recommendedName>
</protein>
<dbReference type="VEuPathDB" id="FungiDB:SPRG_11185"/>
<dbReference type="PANTHER" id="PTHR48034">
    <property type="entry name" value="TRANSFORMER-2 SEX-DETERMINING PROTEIN-RELATED"/>
    <property type="match status" value="1"/>
</dbReference>
<keyword evidence="1" id="KW-0694">RNA-binding</keyword>
<dbReference type="Proteomes" id="UP000030745">
    <property type="component" value="Unassembled WGS sequence"/>
</dbReference>
<feature type="region of interest" description="Disordered" evidence="2">
    <location>
        <begin position="89"/>
        <end position="118"/>
    </location>
</feature>
<evidence type="ECO:0000313" key="5">
    <source>
        <dbReference type="Proteomes" id="UP000030745"/>
    </source>
</evidence>
<dbReference type="OMA" id="HNTIEES"/>
<dbReference type="PROSITE" id="PS50102">
    <property type="entry name" value="RRM"/>
    <property type="match status" value="2"/>
</dbReference>
<dbReference type="Pfam" id="PF00076">
    <property type="entry name" value="RRM_1"/>
    <property type="match status" value="2"/>
</dbReference>
<dbReference type="SUPFAM" id="SSF54928">
    <property type="entry name" value="RNA-binding domain, RBD"/>
    <property type="match status" value="2"/>
</dbReference>
<sequence length="570" mass="61906">MEPTFPPLSRLFVVCGRSFDADGLEAVFATHGPVASVRIAVDRSHKSRGFAFVQYEKASDAAAAIDALHGLVLEDQLFKVSIAHASAPRKTSLTRKHAAEDDESAQHHGKRQRDDAGQRVIAKPIALLEPTASDACASPSVEAIVAALVAEMVDGLEAALTPPKPSIVKRKCFGQESTRFKQPKRGTEPPNDDDDDVRKDKPSAETGRAQLKRGSAKADHAGSSKRTEKKRAPPKPQSPRVKLFVTSLLDYTHQELDAMFRVYGDLDSVALVPCQGKLRTMAYVTFTKASTAHMAIESFQDDPSSLLTVVLADTPPRRPTLQRPPDAYFAAPPERNWLLVEYEATLSTAMLSQCMSACPGMVLMDIKISGDTNAAKGIVYVKFASERHARGAIDLLSGHASIGTMDLIPDPSRAYLAPPLDVDLHAVESQFAHLMSTRPYVPPLHAYPRIEPAYPVYEYPPYAVPPMYAAPPLPTEDVGTKGIWLHITSTSPTTPLDQATLEEALAPLDVLQLVVDSDIDASAKFSDANDALLAIHALTQPGSAYHVKLSRTPSSLRVNKKAKTHYWPHG</sequence>
<feature type="domain" description="RRM" evidence="3">
    <location>
        <begin position="9"/>
        <end position="85"/>
    </location>
</feature>
<dbReference type="GO" id="GO:0003723">
    <property type="term" value="F:RNA binding"/>
    <property type="evidence" value="ECO:0007669"/>
    <property type="project" value="UniProtKB-UniRule"/>
</dbReference>
<dbReference type="InterPro" id="IPR035979">
    <property type="entry name" value="RBD_domain_sf"/>
</dbReference>
<gene>
    <name evidence="4" type="ORF">SPRG_11185</name>
</gene>
<dbReference type="GeneID" id="24133244"/>
<feature type="compositionally biased region" description="Basic and acidic residues" evidence="2">
    <location>
        <begin position="216"/>
        <end position="226"/>
    </location>
</feature>
<evidence type="ECO:0000313" key="4">
    <source>
        <dbReference type="EMBL" id="KDO23255.1"/>
    </source>
</evidence>
<dbReference type="EMBL" id="KK583256">
    <property type="protein sequence ID" value="KDO23255.1"/>
    <property type="molecule type" value="Genomic_DNA"/>
</dbReference>
<dbReference type="InterPro" id="IPR050441">
    <property type="entry name" value="RBM"/>
</dbReference>
<dbReference type="OrthoDB" id="78437at2759"/>
<dbReference type="RefSeq" id="XP_012206043.1">
    <property type="nucleotide sequence ID" value="XM_012350653.1"/>
</dbReference>
<feature type="domain" description="RRM" evidence="3">
    <location>
        <begin position="241"/>
        <end position="314"/>
    </location>
</feature>
<dbReference type="AlphaFoldDB" id="A0A067C2A9"/>
<proteinExistence type="predicted"/>
<accession>A0A067C2A9</accession>